<protein>
    <submittedName>
        <fullName evidence="1">Putative lipoprotein</fullName>
    </submittedName>
</protein>
<dbReference type="InterPro" id="IPR011047">
    <property type="entry name" value="Quinoprotein_ADH-like_sf"/>
</dbReference>
<dbReference type="SUPFAM" id="SSF50998">
    <property type="entry name" value="Quinoprotein alcohol dehydrogenase-like"/>
    <property type="match status" value="1"/>
</dbReference>
<reference evidence="1 2" key="1">
    <citation type="submission" date="2015-08" db="EMBL/GenBank/DDBJ databases">
        <authorList>
            <person name="Babu N.S."/>
            <person name="Beckwith C.J."/>
            <person name="Beseler K.G."/>
            <person name="Brison A."/>
            <person name="Carone J.V."/>
            <person name="Caskin T.P."/>
            <person name="Diamond M."/>
            <person name="Durham M.E."/>
            <person name="Foxe J.M."/>
            <person name="Go M."/>
            <person name="Henderson B.A."/>
            <person name="Jones I.B."/>
            <person name="McGettigan J.A."/>
            <person name="Micheletti S.J."/>
            <person name="Nasrallah M.E."/>
            <person name="Ortiz D."/>
            <person name="Piller C.R."/>
            <person name="Privatt S.R."/>
            <person name="Schneider S.L."/>
            <person name="Sharp S."/>
            <person name="Smith T.C."/>
            <person name="Stanton J.D."/>
            <person name="Ullery H.E."/>
            <person name="Wilson R.J."/>
            <person name="Serrano M.G."/>
            <person name="Buck G."/>
            <person name="Lee V."/>
            <person name="Wang Y."/>
            <person name="Carvalho R."/>
            <person name="Voegtly L."/>
            <person name="Shi R."/>
            <person name="Duckworth R."/>
            <person name="Johnson A."/>
            <person name="Loviza R."/>
            <person name="Walstead R."/>
            <person name="Shah Z."/>
            <person name="Kiflezghi M."/>
            <person name="Wade K."/>
            <person name="Ball S.L."/>
            <person name="Bradley K.W."/>
            <person name="Asai D.J."/>
            <person name="Bowman C.A."/>
            <person name="Russell D.A."/>
            <person name="Pope W.H."/>
            <person name="Jacobs-Sera D."/>
            <person name="Hendrix R.W."/>
            <person name="Hatfull G.F."/>
        </authorList>
    </citation>
    <scope>NUCLEOTIDE SEQUENCE [LARGE SCALE GENOMIC DNA]</scope>
    <source>
        <strain evidence="1 2">DSM 27710</strain>
    </source>
</reference>
<dbReference type="STRING" id="1391653.AKJ08_3687"/>
<dbReference type="Gene3D" id="2.60.40.10">
    <property type="entry name" value="Immunoglobulins"/>
    <property type="match status" value="1"/>
</dbReference>
<name>A0A0K1PIF9_9BACT</name>
<gene>
    <name evidence="1" type="ORF">AKJ08_3687</name>
</gene>
<accession>A0A0K1PIF9</accession>
<dbReference type="KEGG" id="vin:AKJ08_3687"/>
<dbReference type="Gene3D" id="2.130.10.10">
    <property type="entry name" value="YVTN repeat-like/Quinoprotein amine dehydrogenase"/>
    <property type="match status" value="1"/>
</dbReference>
<dbReference type="OrthoDB" id="5377317at2"/>
<evidence type="ECO:0000313" key="1">
    <source>
        <dbReference type="EMBL" id="AKU93300.1"/>
    </source>
</evidence>
<dbReference type="RefSeq" id="WP_050727345.1">
    <property type="nucleotide sequence ID" value="NZ_CP012332.1"/>
</dbReference>
<dbReference type="InterPro" id="IPR013783">
    <property type="entry name" value="Ig-like_fold"/>
</dbReference>
<proteinExistence type="predicted"/>
<dbReference type="EMBL" id="CP012332">
    <property type="protein sequence ID" value="AKU93300.1"/>
    <property type="molecule type" value="Genomic_DNA"/>
</dbReference>
<keyword evidence="1" id="KW-0449">Lipoprotein</keyword>
<sequence>MSVLHSESSSRGLSLTRLPCTWLVLAAALLGACADPVIVKTEADVRVEPDELVFPDSFVGHPSSRTLRIRNVGRAPTQVSLEIPAPFFGPDWVDLRAGEIRDIEITFAPSEPGSYDLGLRISSPAKPSEVRLLGQGLPVPNCGEGDECRSIHFDPALGCVEIDRPEGSACGDACLVGGQCHEGSCVGTARECGETNACTTAFCDPTVGCVVQAKSCQVSTDFCTASECDPEVGCVLKPANESKVCGPSDCSHTHVCRQGLCTEERSKDRTECGETTPCLAKGYCDRGACVQDRPTVLKTKVTFSAGAGARIHFDGTTNADGDLYWAECGDTCFLARGSSRSGFLLGKEPMSAGTTLSRGSKPTGTRALLLAAGRIVSTLKPGWIEAYDSRTVKLAWKLDLAGKVPVPAGGSVTVAEVSAQGSMIYALVDGWASGGSHDGGWAVGIDLSGNVLWVRSFEGTFSGLVGDDAGRIYFSTQRDHKSSADLAALVSLGATGGERWRQSTSFNPPLAVSGDLLFQGTSEWRKLDDGSALPRLKATVPLYSPSPIFTGKRGYFFGLPVEPCGAEQKDLCSLWELPSLIRFATGEEEPVWGIGVNGAESWWRSEPVLTKKGSLLFADTVEGAGVGCEAKFQLREIEPEEGAEVFACELPAGGSYLGATSLHGGRWAVLESCRQIINVYEVEDRELAPKGWVTYRGNPARTGTPR</sequence>
<evidence type="ECO:0000313" key="2">
    <source>
        <dbReference type="Proteomes" id="UP000055590"/>
    </source>
</evidence>
<dbReference type="AlphaFoldDB" id="A0A0K1PIF9"/>
<dbReference type="Proteomes" id="UP000055590">
    <property type="component" value="Chromosome"/>
</dbReference>
<organism evidence="1 2">
    <name type="scientific">Vulgatibacter incomptus</name>
    <dbReference type="NCBI Taxonomy" id="1391653"/>
    <lineage>
        <taxon>Bacteria</taxon>
        <taxon>Pseudomonadati</taxon>
        <taxon>Myxococcota</taxon>
        <taxon>Myxococcia</taxon>
        <taxon>Myxococcales</taxon>
        <taxon>Cystobacterineae</taxon>
        <taxon>Vulgatibacteraceae</taxon>
        <taxon>Vulgatibacter</taxon>
    </lineage>
</organism>
<keyword evidence="2" id="KW-1185">Reference proteome</keyword>
<dbReference type="InterPro" id="IPR015943">
    <property type="entry name" value="WD40/YVTN_repeat-like_dom_sf"/>
</dbReference>